<evidence type="ECO:0000313" key="2">
    <source>
        <dbReference type="Proteomes" id="UP001570417"/>
    </source>
</evidence>
<evidence type="ECO:0008006" key="3">
    <source>
        <dbReference type="Google" id="ProtNLM"/>
    </source>
</evidence>
<accession>A0ABV4NA33</accession>
<protein>
    <recommendedName>
        <fullName evidence="3">Single-stranded DNA-binding protein</fullName>
    </recommendedName>
</protein>
<gene>
    <name evidence="1" type="ORF">AB4566_06270</name>
</gene>
<dbReference type="RefSeq" id="WP_372265393.1">
    <property type="nucleotide sequence ID" value="NZ_JBFRUW010000016.1"/>
</dbReference>
<keyword evidence="2" id="KW-1185">Reference proteome</keyword>
<name>A0ABV4NA33_9VIBR</name>
<evidence type="ECO:0000313" key="1">
    <source>
        <dbReference type="EMBL" id="MFA0567874.1"/>
    </source>
</evidence>
<sequence>MIKSITAEGIIYNNPVIFECLPNKDGLFELVIKKGRDNRAEPQAPKVKHYADSLDQAWNMMKKGNYYLVLSGSLSGVHRKSLRGMNSLDICFEGEVV</sequence>
<comment type="caution">
    <text evidence="1">The sequence shown here is derived from an EMBL/GenBank/DDBJ whole genome shotgun (WGS) entry which is preliminary data.</text>
</comment>
<dbReference type="EMBL" id="JBFRUW010000016">
    <property type="protein sequence ID" value="MFA0567874.1"/>
    <property type="molecule type" value="Genomic_DNA"/>
</dbReference>
<proteinExistence type="predicted"/>
<organism evidence="1 2">
    <name type="scientific">Vibrio gallaecicus</name>
    <dbReference type="NCBI Taxonomy" id="552386"/>
    <lineage>
        <taxon>Bacteria</taxon>
        <taxon>Pseudomonadati</taxon>
        <taxon>Pseudomonadota</taxon>
        <taxon>Gammaproteobacteria</taxon>
        <taxon>Vibrionales</taxon>
        <taxon>Vibrionaceae</taxon>
        <taxon>Vibrio</taxon>
    </lineage>
</organism>
<reference evidence="1 2" key="1">
    <citation type="journal article" date="2024" name="ISME J.">
        <title>Tailless and filamentous prophages are predominant in marine Vibrio.</title>
        <authorList>
            <person name="Steensen K."/>
            <person name="Seneca J."/>
            <person name="Bartlau N."/>
            <person name="Yu X.A."/>
            <person name="Hussain F.A."/>
            <person name="Polz M.F."/>
        </authorList>
    </citation>
    <scope>NUCLEOTIDE SEQUENCE [LARGE SCALE GENOMIC DNA]</scope>
    <source>
        <strain evidence="1 2">10N.222.51.A1</strain>
    </source>
</reference>
<dbReference type="Proteomes" id="UP001570417">
    <property type="component" value="Unassembled WGS sequence"/>
</dbReference>